<dbReference type="Pfam" id="PF01103">
    <property type="entry name" value="Omp85"/>
    <property type="match status" value="1"/>
</dbReference>
<keyword evidence="6 11" id="KW-0732">Signal</keyword>
<organism evidence="14 15">
    <name type="scientific">Idiomarina fontislapidosi</name>
    <dbReference type="NCBI Taxonomy" id="263723"/>
    <lineage>
        <taxon>Bacteria</taxon>
        <taxon>Pseudomonadati</taxon>
        <taxon>Pseudomonadota</taxon>
        <taxon>Gammaproteobacteria</taxon>
        <taxon>Alteromonadales</taxon>
        <taxon>Idiomarinaceae</taxon>
        <taxon>Idiomarina</taxon>
    </lineage>
</organism>
<feature type="domain" description="Bacterial surface antigen (D15)" evidence="12">
    <location>
        <begin position="364"/>
        <end position="582"/>
    </location>
</feature>
<dbReference type="AlphaFoldDB" id="A0A432XWS9"/>
<dbReference type="Gene3D" id="2.40.160.50">
    <property type="entry name" value="membrane protein fhac: a member of the omp85/tpsb transporter family"/>
    <property type="match status" value="1"/>
</dbReference>
<gene>
    <name evidence="14" type="ORF">CWE25_08220</name>
</gene>
<dbReference type="PANTHER" id="PTHR12815">
    <property type="entry name" value="SORTING AND ASSEMBLY MACHINERY SAMM50 PROTEIN FAMILY MEMBER"/>
    <property type="match status" value="1"/>
</dbReference>
<dbReference type="OrthoDB" id="9803054at2"/>
<dbReference type="GO" id="GO:0009306">
    <property type="term" value="P:protein secretion"/>
    <property type="evidence" value="ECO:0007669"/>
    <property type="project" value="TreeGrafter"/>
</dbReference>
<accession>A0A432XWS9</accession>
<dbReference type="InterPro" id="IPR039910">
    <property type="entry name" value="D15-like"/>
</dbReference>
<evidence type="ECO:0000256" key="1">
    <source>
        <dbReference type="ARBA" id="ARBA00004442"/>
    </source>
</evidence>
<evidence type="ECO:0000256" key="6">
    <source>
        <dbReference type="ARBA" id="ARBA00022729"/>
    </source>
</evidence>
<sequence length="585" mass="66647">MKKNNMSTRIKKRLKYLLTFYAISVCASLQAKVDVAFDGVEGRLLDNIKSYVQIANLNQDKDYRSFQIRFFFKRAEDEIRTALEPFGYYNVKITSQLDSIDGNWQAQYTITLNDPVRLDSVQWTLKGDAQADSAFRSVIERSSLKQGNVFEHGPYEQLKTQLLSLAAQRGYRDAEWEETNVQVDTEANTASINAVFNSGKRYKFGSIDFNADYISEDLLRRYPRFNQSQPFVTSSLSDLQVNLSESGYFETVQVNALWDQAEENKVPIQVDTTPNQRSHYRFGLGYGTDTGARISAGFDRRWINPEGHLFKSQLQLSQFESRLTALYQIPGPRPQTDSYQFRSQLADKTTDSQESQLIKIGAAEIRAYKHWQYDVGVYWLNEDFEIGEQSGNAQLFVPSIEWRYLSADERININQGWRANFSLQTASRDALSEADLIRGQVELKSVIPLLENWRLLARAEIGAMYTNSFEDIPPSLRFFAGGDQSVRGYAYEQLGPEDNSGDVIGGRYLAVASAEIDYQFAENWRVAAFTDIGNAMLEPNQPLKQSIGVGFRWISPIGSVRIDFAQAIDEPDKPWRIHLTIGPDL</sequence>
<evidence type="ECO:0000259" key="12">
    <source>
        <dbReference type="Pfam" id="PF01103"/>
    </source>
</evidence>
<evidence type="ECO:0000256" key="8">
    <source>
        <dbReference type="ARBA" id="ARBA00023237"/>
    </source>
</evidence>
<keyword evidence="4" id="KW-1134">Transmembrane beta strand</keyword>
<dbReference type="PANTHER" id="PTHR12815:SF47">
    <property type="entry name" value="TRANSLOCATION AND ASSEMBLY MODULE SUBUNIT TAMA"/>
    <property type="match status" value="1"/>
</dbReference>
<evidence type="ECO:0000256" key="5">
    <source>
        <dbReference type="ARBA" id="ARBA00022692"/>
    </source>
</evidence>
<evidence type="ECO:0000256" key="10">
    <source>
        <dbReference type="ARBA" id="ARBA00093548"/>
    </source>
</evidence>
<dbReference type="EMBL" id="PIPV01000006">
    <property type="protein sequence ID" value="RUO53205.1"/>
    <property type="molecule type" value="Genomic_DNA"/>
</dbReference>
<evidence type="ECO:0000256" key="11">
    <source>
        <dbReference type="SAM" id="SignalP"/>
    </source>
</evidence>
<evidence type="ECO:0000259" key="13">
    <source>
        <dbReference type="Pfam" id="PF17243"/>
    </source>
</evidence>
<dbReference type="GO" id="GO:0097347">
    <property type="term" value="C:TAM protein secretion complex"/>
    <property type="evidence" value="ECO:0007669"/>
    <property type="project" value="TreeGrafter"/>
</dbReference>
<dbReference type="Proteomes" id="UP000287330">
    <property type="component" value="Unassembled WGS sequence"/>
</dbReference>
<evidence type="ECO:0000313" key="14">
    <source>
        <dbReference type="EMBL" id="RUO53205.1"/>
    </source>
</evidence>
<reference evidence="15" key="1">
    <citation type="journal article" date="2018" name="Front. Microbiol.">
        <title>Genome-Based Analysis Reveals the Taxonomy and Diversity of the Family Idiomarinaceae.</title>
        <authorList>
            <person name="Liu Y."/>
            <person name="Lai Q."/>
            <person name="Shao Z."/>
        </authorList>
    </citation>
    <scope>NUCLEOTIDE SEQUENCE [LARGE SCALE GENOMIC DNA]</scope>
    <source>
        <strain evidence="15">F23</strain>
    </source>
</reference>
<protein>
    <recommendedName>
        <fullName evidence="3">Translocation and assembly module subunit TamA</fullName>
    </recommendedName>
    <alternativeName>
        <fullName evidence="9">Autotransporter assembly factor TamA</fullName>
    </alternativeName>
</protein>
<feature type="chain" id="PRO_5019068460" description="Translocation and assembly module subunit TamA" evidence="11">
    <location>
        <begin position="32"/>
        <end position="585"/>
    </location>
</feature>
<keyword evidence="5" id="KW-0812">Transmembrane</keyword>
<keyword evidence="15" id="KW-1185">Reference proteome</keyword>
<evidence type="ECO:0000256" key="9">
    <source>
        <dbReference type="ARBA" id="ARBA00033063"/>
    </source>
</evidence>
<comment type="similarity">
    <text evidence="2">Belongs to the TamA family.</text>
</comment>
<evidence type="ECO:0000313" key="15">
    <source>
        <dbReference type="Proteomes" id="UP000287330"/>
    </source>
</evidence>
<feature type="signal peptide" evidence="11">
    <location>
        <begin position="1"/>
        <end position="31"/>
    </location>
</feature>
<proteinExistence type="inferred from homology"/>
<keyword evidence="7" id="KW-0472">Membrane</keyword>
<evidence type="ECO:0000256" key="4">
    <source>
        <dbReference type="ARBA" id="ARBA00022452"/>
    </source>
</evidence>
<keyword evidence="8" id="KW-0998">Cell outer membrane</keyword>
<evidence type="ECO:0000256" key="7">
    <source>
        <dbReference type="ARBA" id="ARBA00023136"/>
    </source>
</evidence>
<dbReference type="Pfam" id="PF17243">
    <property type="entry name" value="POTRA_TamA_1"/>
    <property type="match status" value="1"/>
</dbReference>
<dbReference type="InterPro" id="IPR000184">
    <property type="entry name" value="Bac_surfAg_D15"/>
</dbReference>
<comment type="subunit">
    <text evidence="10">Interacts with TamB to form the translocation and assembly module (TAM).</text>
</comment>
<comment type="caution">
    <text evidence="14">The sequence shown here is derived from an EMBL/GenBank/DDBJ whole genome shotgun (WGS) entry which is preliminary data.</text>
</comment>
<dbReference type="RefSeq" id="WP_110574692.1">
    <property type="nucleotide sequence ID" value="NZ_PIPV01000006.1"/>
</dbReference>
<name>A0A432XWS9_9GAMM</name>
<feature type="domain" description="TamA POTRA" evidence="13">
    <location>
        <begin position="37"/>
        <end position="111"/>
    </location>
</feature>
<dbReference type="Gene3D" id="3.10.20.310">
    <property type="entry name" value="membrane protein fhac"/>
    <property type="match status" value="3"/>
</dbReference>
<evidence type="ECO:0000256" key="2">
    <source>
        <dbReference type="ARBA" id="ARBA00010248"/>
    </source>
</evidence>
<evidence type="ECO:0000256" key="3">
    <source>
        <dbReference type="ARBA" id="ARBA00015419"/>
    </source>
</evidence>
<dbReference type="InterPro" id="IPR035243">
    <property type="entry name" value="TamA_POTRA_Dom_1"/>
</dbReference>
<comment type="subcellular location">
    <subcellularLocation>
        <location evidence="1">Cell outer membrane</location>
    </subcellularLocation>
</comment>
<dbReference type="GO" id="GO:0009279">
    <property type="term" value="C:cell outer membrane"/>
    <property type="evidence" value="ECO:0007669"/>
    <property type="project" value="UniProtKB-SubCell"/>
</dbReference>